<keyword evidence="4" id="KW-0812">Transmembrane</keyword>
<evidence type="ECO:0000256" key="2">
    <source>
        <dbReference type="ARBA" id="ARBA00006228"/>
    </source>
</evidence>
<dbReference type="AlphaFoldDB" id="A0A0F5LVY4"/>
<reference evidence="8 10" key="2">
    <citation type="submission" date="2016-11" db="EMBL/GenBank/DDBJ databases">
        <authorList>
            <person name="Jaros S."/>
            <person name="Januszkiewicz K."/>
            <person name="Wedrychowicz H."/>
        </authorList>
    </citation>
    <scope>NUCLEOTIDE SEQUENCE [LARGE SCALE GENOMIC DNA]</scope>
    <source>
        <strain evidence="8 10">DSM 17137</strain>
    </source>
</reference>
<evidence type="ECO:0000256" key="6">
    <source>
        <dbReference type="ARBA" id="ARBA00023136"/>
    </source>
</evidence>
<dbReference type="Proteomes" id="UP000184533">
    <property type="component" value="Unassembled WGS sequence"/>
</dbReference>
<dbReference type="PANTHER" id="PTHR34584">
    <property type="entry name" value="NA(+)/H(+) ANTIPORTER SUBUNIT E1"/>
    <property type="match status" value="1"/>
</dbReference>
<dbReference type="Proteomes" id="UP000033608">
    <property type="component" value="Unassembled WGS sequence"/>
</dbReference>
<sequence>MRHILPHPLLALALLAMWLLLQQSIAPGQILLGAGIALAASRAMAALQPERPKIRHIGKIIKLIGLVTVDIARSNIAVTRIIFEGRQRGQTDGFLTVPLLLTDRFALAILACIVTATPGSAWLEYDARNNTVLIHVLDLVDEATWIDTLKNRYEALLLEIFQ</sequence>
<reference evidence="7 9" key="1">
    <citation type="submission" date="2015-03" db="EMBL/GenBank/DDBJ databases">
        <authorList>
            <person name="Hassan Y.I."/>
            <person name="Lepp D."/>
            <person name="Zhou T."/>
        </authorList>
    </citation>
    <scope>NUCLEOTIDE SEQUENCE [LARGE SCALE GENOMIC DNA]</scope>
    <source>
        <strain evidence="7 9">DSM 17137</strain>
    </source>
</reference>
<keyword evidence="6" id="KW-0472">Membrane</keyword>
<name>A0A0F5LVY4_9HYPH</name>
<dbReference type="Pfam" id="PF01899">
    <property type="entry name" value="MNHE"/>
    <property type="match status" value="1"/>
</dbReference>
<accession>A0A0F5LVY4</accession>
<dbReference type="PATRIC" id="fig|1121477.3.peg.1615"/>
<dbReference type="GO" id="GO:0008324">
    <property type="term" value="F:monoatomic cation transmembrane transporter activity"/>
    <property type="evidence" value="ECO:0007669"/>
    <property type="project" value="InterPro"/>
</dbReference>
<comment type="subcellular location">
    <subcellularLocation>
        <location evidence="1">Cell membrane</location>
        <topology evidence="1">Multi-pass membrane protein</topology>
    </subcellularLocation>
</comment>
<proteinExistence type="inferred from homology"/>
<dbReference type="NCBIfam" id="NF006520">
    <property type="entry name" value="PRK08965.1-4"/>
    <property type="match status" value="1"/>
</dbReference>
<protein>
    <submittedName>
        <fullName evidence="7">Monovalent cation/H+ antiporter subunit E</fullName>
    </submittedName>
    <submittedName>
        <fullName evidence="8">Multicomponent K+:H+ antiporter subunit E</fullName>
    </submittedName>
</protein>
<dbReference type="PANTHER" id="PTHR34584:SF1">
    <property type="entry name" value="NA(+)_H(+) ANTIPORTER SUBUNIT E1"/>
    <property type="match status" value="1"/>
</dbReference>
<evidence type="ECO:0000313" key="8">
    <source>
        <dbReference type="EMBL" id="SHE86514.1"/>
    </source>
</evidence>
<evidence type="ECO:0000256" key="1">
    <source>
        <dbReference type="ARBA" id="ARBA00004651"/>
    </source>
</evidence>
<dbReference type="RefSeq" id="WP_046133827.1">
    <property type="nucleotide sequence ID" value="NZ_FQVC01000003.1"/>
</dbReference>
<evidence type="ECO:0000256" key="3">
    <source>
        <dbReference type="ARBA" id="ARBA00022475"/>
    </source>
</evidence>
<evidence type="ECO:0000256" key="5">
    <source>
        <dbReference type="ARBA" id="ARBA00022989"/>
    </source>
</evidence>
<dbReference type="PIRSF" id="PIRSF019239">
    <property type="entry name" value="MrpE"/>
    <property type="match status" value="1"/>
</dbReference>
<evidence type="ECO:0000313" key="9">
    <source>
        <dbReference type="Proteomes" id="UP000033608"/>
    </source>
</evidence>
<keyword evidence="9" id="KW-1185">Reference proteome</keyword>
<keyword evidence="5" id="KW-1133">Transmembrane helix</keyword>
<dbReference type="EMBL" id="LAJF01000036">
    <property type="protein sequence ID" value="KKB86498.1"/>
    <property type="molecule type" value="Genomic_DNA"/>
</dbReference>
<keyword evidence="3" id="KW-1003">Cell membrane</keyword>
<dbReference type="EMBL" id="FQVC01000003">
    <property type="protein sequence ID" value="SHE86514.1"/>
    <property type="molecule type" value="Genomic_DNA"/>
</dbReference>
<evidence type="ECO:0000256" key="4">
    <source>
        <dbReference type="ARBA" id="ARBA00022692"/>
    </source>
</evidence>
<evidence type="ECO:0000313" key="10">
    <source>
        <dbReference type="Proteomes" id="UP000184533"/>
    </source>
</evidence>
<dbReference type="InterPro" id="IPR002758">
    <property type="entry name" value="Cation_antiport_E"/>
</dbReference>
<evidence type="ECO:0000313" key="7">
    <source>
        <dbReference type="EMBL" id="KKB86498.1"/>
    </source>
</evidence>
<organism evidence="7 9">
    <name type="scientific">Devosia limi DSM 17137</name>
    <dbReference type="NCBI Taxonomy" id="1121477"/>
    <lineage>
        <taxon>Bacteria</taxon>
        <taxon>Pseudomonadati</taxon>
        <taxon>Pseudomonadota</taxon>
        <taxon>Alphaproteobacteria</taxon>
        <taxon>Hyphomicrobiales</taxon>
        <taxon>Devosiaceae</taxon>
        <taxon>Devosia</taxon>
    </lineage>
</organism>
<dbReference type="OrthoDB" id="9807187at2"/>
<gene>
    <name evidence="8" type="ORF">SAMN02745223_01264</name>
    <name evidence="7" type="ORF">VW29_02805</name>
</gene>
<dbReference type="GO" id="GO:0005886">
    <property type="term" value="C:plasma membrane"/>
    <property type="evidence" value="ECO:0007669"/>
    <property type="project" value="UniProtKB-SubCell"/>
</dbReference>
<dbReference type="STRING" id="1121477.SAMN02745223_01264"/>
<comment type="similarity">
    <text evidence="2">Belongs to the CPA3 antiporters (TC 2.A.63) subunit E family.</text>
</comment>